<dbReference type="InterPro" id="IPR001584">
    <property type="entry name" value="Integrase_cat-core"/>
</dbReference>
<dbReference type="SUPFAM" id="SSF53098">
    <property type="entry name" value="Ribonuclease H-like"/>
    <property type="match status" value="1"/>
</dbReference>
<dbReference type="InterPro" id="IPR012337">
    <property type="entry name" value="RNaseH-like_sf"/>
</dbReference>
<name>A0A653AY24_ECTOL</name>
<dbReference type="InterPro" id="IPR050900">
    <property type="entry name" value="Transposase_IS3/IS150/IS904"/>
</dbReference>
<dbReference type="GO" id="GO:0015074">
    <property type="term" value="P:DNA integration"/>
    <property type="evidence" value="ECO:0007669"/>
    <property type="project" value="InterPro"/>
</dbReference>
<comment type="function">
    <text evidence="1">Involved in the transposition of the insertion sequence IS3.</text>
</comment>
<reference evidence="4" key="1">
    <citation type="submission" date="2018-11" db="EMBL/GenBank/DDBJ databases">
        <authorList>
            <consortium name="Genoscope - CEA"/>
            <person name="William W."/>
        </authorList>
    </citation>
    <scope>NUCLEOTIDE SEQUENCE [LARGE SCALE GENOMIC DNA]</scope>
    <source>
        <strain evidence="4">T9AD</strain>
    </source>
</reference>
<evidence type="ECO:0000259" key="3">
    <source>
        <dbReference type="Pfam" id="PF00665"/>
    </source>
</evidence>
<accession>A0A653AY24</accession>
<dbReference type="PANTHER" id="PTHR46889:SF6">
    <property type="entry name" value="TRANSPOSASE INSF FOR INSERTION SEQUENCE IS3B"/>
    <property type="match status" value="1"/>
</dbReference>
<evidence type="ECO:0000313" key="4">
    <source>
        <dbReference type="EMBL" id="VDN61212.1"/>
    </source>
</evidence>
<proteinExistence type="inferred from homology"/>
<dbReference type="InterPro" id="IPR036397">
    <property type="entry name" value="RNaseH_sf"/>
</dbReference>
<dbReference type="Pfam" id="PF00665">
    <property type="entry name" value="rve"/>
    <property type="match status" value="1"/>
</dbReference>
<gene>
    <name evidence="4" type="ORF">POT9AD_0221</name>
</gene>
<dbReference type="GO" id="GO:0003676">
    <property type="term" value="F:nucleic acid binding"/>
    <property type="evidence" value="ECO:0007669"/>
    <property type="project" value="InterPro"/>
</dbReference>
<comment type="similarity">
    <text evidence="2">Belongs to the transposase IS3/IS150/IS904 family.</text>
</comment>
<dbReference type="PANTHER" id="PTHR46889">
    <property type="entry name" value="TRANSPOSASE INSF FOR INSERTION SEQUENCE IS3B-RELATED"/>
    <property type="match status" value="1"/>
</dbReference>
<evidence type="ECO:0000256" key="2">
    <source>
        <dbReference type="ARBA" id="ARBA00043964"/>
    </source>
</evidence>
<dbReference type="AlphaFoldDB" id="A0A653AY24"/>
<evidence type="ECO:0000256" key="1">
    <source>
        <dbReference type="ARBA" id="ARBA00037276"/>
    </source>
</evidence>
<dbReference type="EMBL" id="LR130779">
    <property type="protein sequence ID" value="VDN61212.1"/>
    <property type="molecule type" value="Genomic_DNA"/>
</dbReference>
<protein>
    <recommendedName>
        <fullName evidence="3">Integrase catalytic domain-containing protein</fullName>
    </recommendedName>
</protein>
<sequence length="69" mass="7537">MSDNLLKQGFTASAPNQKWVGDITYLPTGESCLYLAVVIDLYSRVALHPETALRKPRAQSHPASRPGTP</sequence>
<feature type="domain" description="Integrase catalytic" evidence="3">
    <location>
        <begin position="13"/>
        <end position="46"/>
    </location>
</feature>
<dbReference type="Gene3D" id="3.30.420.10">
    <property type="entry name" value="Ribonuclease H-like superfamily/Ribonuclease H"/>
    <property type="match status" value="1"/>
</dbReference>
<organism evidence="4">
    <name type="scientific">Ectopseudomonas oleovorans</name>
    <name type="common">Pseudomonas oleovorans</name>
    <dbReference type="NCBI Taxonomy" id="301"/>
    <lineage>
        <taxon>Bacteria</taxon>
        <taxon>Pseudomonadati</taxon>
        <taxon>Pseudomonadota</taxon>
        <taxon>Gammaproteobacteria</taxon>
        <taxon>Pseudomonadales</taxon>
        <taxon>Pseudomonadaceae</taxon>
        <taxon>Ectopseudomonas</taxon>
    </lineage>
</organism>